<comment type="similarity">
    <text evidence="1">Belongs to the IAP family.</text>
</comment>
<dbReference type="SMART" id="SM00238">
    <property type="entry name" value="BIR"/>
    <property type="match status" value="2"/>
</dbReference>
<evidence type="ECO:0000256" key="2">
    <source>
        <dbReference type="ARBA" id="ARBA00022723"/>
    </source>
</evidence>
<evidence type="ECO:0000259" key="6">
    <source>
        <dbReference type="PROSITE" id="PS50089"/>
    </source>
</evidence>
<evidence type="ECO:0000313" key="7">
    <source>
        <dbReference type="EMBL" id="CAF0956103.1"/>
    </source>
</evidence>
<dbReference type="Pfam" id="PF13920">
    <property type="entry name" value="zf-C3HC4_3"/>
    <property type="match status" value="1"/>
</dbReference>
<dbReference type="InterPro" id="IPR001841">
    <property type="entry name" value="Znf_RING"/>
</dbReference>
<dbReference type="EMBL" id="CAJNOK010004972">
    <property type="protein sequence ID" value="CAF0956103.1"/>
    <property type="molecule type" value="Genomic_DNA"/>
</dbReference>
<gene>
    <name evidence="7" type="ORF">OVA965_LOCUS12390</name>
    <name evidence="8" type="ORF">TMI583_LOCUS12391</name>
</gene>
<dbReference type="Proteomes" id="UP000682733">
    <property type="component" value="Unassembled WGS sequence"/>
</dbReference>
<evidence type="ECO:0000256" key="1">
    <source>
        <dbReference type="ARBA" id="ARBA00006672"/>
    </source>
</evidence>
<dbReference type="PROSITE" id="PS50143">
    <property type="entry name" value="BIR_REPEAT_2"/>
    <property type="match status" value="2"/>
</dbReference>
<dbReference type="Pfam" id="PF00653">
    <property type="entry name" value="BIR"/>
    <property type="match status" value="2"/>
</dbReference>
<dbReference type="SUPFAM" id="SSF57924">
    <property type="entry name" value="Inhibitor of apoptosis (IAP) repeat"/>
    <property type="match status" value="2"/>
</dbReference>
<protein>
    <recommendedName>
        <fullName evidence="6">RING-type domain-containing protein</fullName>
    </recommendedName>
</protein>
<dbReference type="InterPro" id="IPR050784">
    <property type="entry name" value="IAP"/>
</dbReference>
<dbReference type="GO" id="GO:0031398">
    <property type="term" value="P:positive regulation of protein ubiquitination"/>
    <property type="evidence" value="ECO:0007669"/>
    <property type="project" value="TreeGrafter"/>
</dbReference>
<dbReference type="CDD" id="cd00022">
    <property type="entry name" value="BIR"/>
    <property type="match status" value="2"/>
</dbReference>
<dbReference type="EMBL" id="CAJOBA010004976">
    <property type="protein sequence ID" value="CAF3729229.1"/>
    <property type="molecule type" value="Genomic_DNA"/>
</dbReference>
<proteinExistence type="inferred from homology"/>
<evidence type="ECO:0000256" key="4">
    <source>
        <dbReference type="ARBA" id="ARBA00022833"/>
    </source>
</evidence>
<dbReference type="InterPro" id="IPR001370">
    <property type="entry name" value="BIR_rpt"/>
</dbReference>
<evidence type="ECO:0000313" key="8">
    <source>
        <dbReference type="EMBL" id="CAF3729229.1"/>
    </source>
</evidence>
<keyword evidence="3 5" id="KW-0863">Zinc-finger</keyword>
<dbReference type="PANTHER" id="PTHR10044">
    <property type="entry name" value="INHIBITOR OF APOPTOSIS"/>
    <property type="match status" value="1"/>
</dbReference>
<dbReference type="Proteomes" id="UP000677228">
    <property type="component" value="Unassembled WGS sequence"/>
</dbReference>
<dbReference type="GO" id="GO:0043066">
    <property type="term" value="P:negative regulation of apoptotic process"/>
    <property type="evidence" value="ECO:0007669"/>
    <property type="project" value="TreeGrafter"/>
</dbReference>
<dbReference type="Gene3D" id="3.30.40.10">
    <property type="entry name" value="Zinc/RING finger domain, C3HC4 (zinc finger)"/>
    <property type="match status" value="1"/>
</dbReference>
<sequence length="440" mass="50755">MVATGATQINEKMKQYTTPSERFYARCGKTIEKIKNHHTLAQCKHATHEIPTTSIDIKKEEDDSENVKPNFVEPTMLNEIRSRTFSHWSIAHPSKTQMIEAGFFYTNVNDRVLCIHCNLICQQWAEEDEPEEVHKLLSPNCCYFTRYLKLTRPIVNDQSLSIINTSGIVLTSACHGEYIELQKREATFSTWPKDQQSPSIHDFIQAGFYYTGLKTIVTCFFCNGSLQNWSSQDRPHIEHARWFPHCNFIRQFCGNDLYQRIQQTKQVKKQTETTGGTKLQTLDENTLSKMVASRLDTQIAQRLSNQFKVSIIKRAYEDQLTLKLDDFATPNDLFVACLILQKQIENINGNKDKIVIPTEKLKQIKQKENQTIENDRKCEYETEVKLKASEINICVLCREEEKQLACIPCGHLCTCTKCSQELQLCPICKGKIQAFVKVYV</sequence>
<dbReference type="GO" id="GO:0005737">
    <property type="term" value="C:cytoplasm"/>
    <property type="evidence" value="ECO:0007669"/>
    <property type="project" value="TreeGrafter"/>
</dbReference>
<accession>A0A8S2IHJ6</accession>
<dbReference type="GO" id="GO:0051726">
    <property type="term" value="P:regulation of cell cycle"/>
    <property type="evidence" value="ECO:0007669"/>
    <property type="project" value="TreeGrafter"/>
</dbReference>
<comment type="caution">
    <text evidence="8">The sequence shown here is derived from an EMBL/GenBank/DDBJ whole genome shotgun (WGS) entry which is preliminary data.</text>
</comment>
<feature type="domain" description="RING-type" evidence="6">
    <location>
        <begin position="394"/>
        <end position="429"/>
    </location>
</feature>
<dbReference type="Gene3D" id="1.10.1170.10">
    <property type="entry name" value="Inhibitor Of Apoptosis Protein (2mihbC-IAP-1), Chain A"/>
    <property type="match status" value="2"/>
</dbReference>
<organism evidence="8 9">
    <name type="scientific">Didymodactylos carnosus</name>
    <dbReference type="NCBI Taxonomy" id="1234261"/>
    <lineage>
        <taxon>Eukaryota</taxon>
        <taxon>Metazoa</taxon>
        <taxon>Spiralia</taxon>
        <taxon>Gnathifera</taxon>
        <taxon>Rotifera</taxon>
        <taxon>Eurotatoria</taxon>
        <taxon>Bdelloidea</taxon>
        <taxon>Philodinida</taxon>
        <taxon>Philodinidae</taxon>
        <taxon>Didymodactylos</taxon>
    </lineage>
</organism>
<evidence type="ECO:0000256" key="5">
    <source>
        <dbReference type="PROSITE-ProRule" id="PRU00175"/>
    </source>
</evidence>
<dbReference type="GO" id="GO:0061630">
    <property type="term" value="F:ubiquitin protein ligase activity"/>
    <property type="evidence" value="ECO:0007669"/>
    <property type="project" value="TreeGrafter"/>
</dbReference>
<keyword evidence="4" id="KW-0862">Zinc</keyword>
<name>A0A8S2IHJ6_9BILA</name>
<dbReference type="GO" id="GO:0008270">
    <property type="term" value="F:zinc ion binding"/>
    <property type="evidence" value="ECO:0007669"/>
    <property type="project" value="UniProtKB-KW"/>
</dbReference>
<dbReference type="FunFam" id="1.10.1170.10:FF:000002">
    <property type="entry name" value="Baculoviral IAP repeat containing 7"/>
    <property type="match status" value="1"/>
</dbReference>
<dbReference type="PROSITE" id="PS50089">
    <property type="entry name" value="ZF_RING_2"/>
    <property type="match status" value="1"/>
</dbReference>
<reference evidence="8" key="1">
    <citation type="submission" date="2021-02" db="EMBL/GenBank/DDBJ databases">
        <authorList>
            <person name="Nowell W R."/>
        </authorList>
    </citation>
    <scope>NUCLEOTIDE SEQUENCE</scope>
</reference>
<dbReference type="GO" id="GO:0005634">
    <property type="term" value="C:nucleus"/>
    <property type="evidence" value="ECO:0007669"/>
    <property type="project" value="TreeGrafter"/>
</dbReference>
<evidence type="ECO:0000313" key="9">
    <source>
        <dbReference type="Proteomes" id="UP000682733"/>
    </source>
</evidence>
<dbReference type="PANTHER" id="PTHR10044:SF139">
    <property type="entry name" value="DEATH-ASSOCIATED INHIBITOR OF APOPTOSIS 2"/>
    <property type="match status" value="1"/>
</dbReference>
<dbReference type="AlphaFoldDB" id="A0A8S2IHJ6"/>
<dbReference type="GO" id="GO:0043027">
    <property type="term" value="F:cysteine-type endopeptidase inhibitor activity involved in apoptotic process"/>
    <property type="evidence" value="ECO:0007669"/>
    <property type="project" value="TreeGrafter"/>
</dbReference>
<keyword evidence="2" id="KW-0479">Metal-binding</keyword>
<dbReference type="InterPro" id="IPR013083">
    <property type="entry name" value="Znf_RING/FYVE/PHD"/>
</dbReference>
<evidence type="ECO:0000256" key="3">
    <source>
        <dbReference type="ARBA" id="ARBA00022771"/>
    </source>
</evidence>